<keyword evidence="1" id="KW-0472">Membrane</keyword>
<dbReference type="AlphaFoldDB" id="A0A1B9ATR4"/>
<dbReference type="Pfam" id="PF04531">
    <property type="entry name" value="Phage_holin_1"/>
    <property type="match status" value="1"/>
</dbReference>
<keyword evidence="3" id="KW-1185">Reference proteome</keyword>
<sequence length="88" mass="10058">MINWKLRFKNPAWVVSFFSQILILAQLITGGLNQIGFIHFSWTDQFNTWLLAVINAVLVILSMLGIVQDPTTKGYADSERAKKYTEPK</sequence>
<evidence type="ECO:0000313" key="3">
    <source>
        <dbReference type="Proteomes" id="UP000092578"/>
    </source>
</evidence>
<reference evidence="3" key="1">
    <citation type="submission" date="2016-05" db="EMBL/GenBank/DDBJ databases">
        <authorList>
            <person name="Liu B."/>
            <person name="Wang J."/>
            <person name="Zhu Y."/>
            <person name="Liu G."/>
            <person name="Chen Q."/>
            <person name="Chen Z."/>
            <person name="Lan J."/>
            <person name="Che J."/>
            <person name="Ge C."/>
            <person name="Shi H."/>
            <person name="Pan Z."/>
            <person name="Liu X."/>
        </authorList>
    </citation>
    <scope>NUCLEOTIDE SEQUENCE [LARGE SCALE GENOMIC DNA]</scope>
    <source>
        <strain evidence="3">FJAT-27215</strain>
    </source>
</reference>
<evidence type="ECO:0000313" key="2">
    <source>
        <dbReference type="EMBL" id="OCA87253.1"/>
    </source>
</evidence>
<dbReference type="NCBIfam" id="TIGR01598">
    <property type="entry name" value="holin_phiLC3"/>
    <property type="match status" value="1"/>
</dbReference>
<name>A0A1B9ATR4_9BACI</name>
<protein>
    <submittedName>
        <fullName evidence="2">Phage holin</fullName>
    </submittedName>
</protein>
<gene>
    <name evidence="2" type="ORF">A8F95_08345</name>
</gene>
<proteinExistence type="predicted"/>
<feature type="transmembrane region" description="Helical" evidence="1">
    <location>
        <begin position="49"/>
        <end position="67"/>
    </location>
</feature>
<comment type="caution">
    <text evidence="2">The sequence shown here is derived from an EMBL/GenBank/DDBJ whole genome shotgun (WGS) entry which is preliminary data.</text>
</comment>
<organism evidence="2 3">
    <name type="scientific">Pseudobacillus wudalianchiensis</name>
    <dbReference type="NCBI Taxonomy" id="1743143"/>
    <lineage>
        <taxon>Bacteria</taxon>
        <taxon>Bacillati</taxon>
        <taxon>Bacillota</taxon>
        <taxon>Bacilli</taxon>
        <taxon>Bacillales</taxon>
        <taxon>Bacillaceae</taxon>
        <taxon>Pseudobacillus</taxon>
    </lineage>
</organism>
<dbReference type="EMBL" id="MAYT01000023">
    <property type="protein sequence ID" value="OCA87253.1"/>
    <property type="molecule type" value="Genomic_DNA"/>
</dbReference>
<keyword evidence="1" id="KW-0812">Transmembrane</keyword>
<dbReference type="InterPro" id="IPR006485">
    <property type="entry name" value="Phage-like_holin"/>
</dbReference>
<feature type="transmembrane region" description="Helical" evidence="1">
    <location>
        <begin position="12"/>
        <end position="29"/>
    </location>
</feature>
<keyword evidence="1" id="KW-1133">Transmembrane helix</keyword>
<dbReference type="RefSeq" id="WP_065410701.1">
    <property type="nucleotide sequence ID" value="NZ_MAYT01000023.1"/>
</dbReference>
<evidence type="ECO:0000256" key="1">
    <source>
        <dbReference type="SAM" id="Phobius"/>
    </source>
</evidence>
<dbReference type="Proteomes" id="UP000092578">
    <property type="component" value="Unassembled WGS sequence"/>
</dbReference>
<accession>A0A1B9ATR4</accession>